<dbReference type="HOGENOM" id="CLU_1043290_0_0_1"/>
<organism evidence="1 2">
    <name type="scientific">Amborella trichopoda</name>
    <dbReference type="NCBI Taxonomy" id="13333"/>
    <lineage>
        <taxon>Eukaryota</taxon>
        <taxon>Viridiplantae</taxon>
        <taxon>Streptophyta</taxon>
        <taxon>Embryophyta</taxon>
        <taxon>Tracheophyta</taxon>
        <taxon>Spermatophyta</taxon>
        <taxon>Magnoliopsida</taxon>
        <taxon>Amborellales</taxon>
        <taxon>Amborellaceae</taxon>
        <taxon>Amborella</taxon>
    </lineage>
</organism>
<dbReference type="OMA" id="SAHEHNE"/>
<name>W1PGN1_AMBTC</name>
<reference evidence="2" key="1">
    <citation type="journal article" date="2013" name="Science">
        <title>The Amborella genome and the evolution of flowering plants.</title>
        <authorList>
            <consortium name="Amborella Genome Project"/>
        </authorList>
    </citation>
    <scope>NUCLEOTIDE SEQUENCE [LARGE SCALE GENOMIC DNA]</scope>
</reference>
<dbReference type="Proteomes" id="UP000017836">
    <property type="component" value="Unassembled WGS sequence"/>
</dbReference>
<dbReference type="Gramene" id="ERN06240">
    <property type="protein sequence ID" value="ERN06240"/>
    <property type="gene ID" value="AMTR_s00016p00192470"/>
</dbReference>
<dbReference type="PANTHER" id="PTHR32387">
    <property type="entry name" value="WU:FJ29H11"/>
    <property type="match status" value="1"/>
</dbReference>
<dbReference type="PANTHER" id="PTHR32387:SF3">
    <property type="entry name" value="ATP_DNA BINDING PROTEIN"/>
    <property type="match status" value="1"/>
</dbReference>
<proteinExistence type="predicted"/>
<gene>
    <name evidence="1" type="ORF">AMTR_s00016p00192470</name>
</gene>
<dbReference type="EMBL" id="KI393908">
    <property type="protein sequence ID" value="ERN06240.1"/>
    <property type="molecule type" value="Genomic_DNA"/>
</dbReference>
<dbReference type="eggNOG" id="ENOG502QXH2">
    <property type="taxonomic scope" value="Eukaryota"/>
</dbReference>
<dbReference type="InterPro" id="IPR052957">
    <property type="entry name" value="Auxin_embryo_med"/>
</dbReference>
<sequence length="267" mass="30742">MLCTLLNSFCSLNWIQERLSHQLSTIHPELLLFLSKIKQLSVLEANTLSENATVSGISISRETEYETRNDIDAESYVLYLSAHEHNEKVRTECTYYMWKQRFPVKSENRVEGRKEIEELVISLAFPHGERLKRGTSSARVYAFLSTEMITNFPFIIQADFLLSPSTETIISNNKWNHGFLNCFPMAFNFAFSSLLKSIEESPRSTIATVLDFLPIRASPFPELNIVRKTIRDELVKEHIIPCESFSEKRAFGRPIEVGRLVPFVRSL</sequence>
<keyword evidence="2" id="KW-1185">Reference proteome</keyword>
<dbReference type="AlphaFoldDB" id="W1PGN1"/>
<evidence type="ECO:0000313" key="2">
    <source>
        <dbReference type="Proteomes" id="UP000017836"/>
    </source>
</evidence>
<protein>
    <submittedName>
        <fullName evidence="1">Uncharacterized protein</fullName>
    </submittedName>
</protein>
<accession>W1PGN1</accession>
<evidence type="ECO:0000313" key="1">
    <source>
        <dbReference type="EMBL" id="ERN06240.1"/>
    </source>
</evidence>